<evidence type="ECO:0008006" key="4">
    <source>
        <dbReference type="Google" id="ProtNLM"/>
    </source>
</evidence>
<dbReference type="RefSeq" id="WP_273616496.1">
    <property type="nucleotide sequence ID" value="NZ_CP117417.1"/>
</dbReference>
<feature type="compositionally biased region" description="Pro residues" evidence="1">
    <location>
        <begin position="46"/>
        <end position="65"/>
    </location>
</feature>
<feature type="region of interest" description="Disordered" evidence="1">
    <location>
        <begin position="36"/>
        <end position="74"/>
    </location>
</feature>
<dbReference type="InterPro" id="IPR036895">
    <property type="entry name" value="Uracil-DNA_glycosylase-like_sf"/>
</dbReference>
<organism evidence="2 3">
    <name type="scientific">Novosphingobium humi</name>
    <dbReference type="NCBI Taxonomy" id="2282397"/>
    <lineage>
        <taxon>Bacteria</taxon>
        <taxon>Pseudomonadati</taxon>
        <taxon>Pseudomonadota</taxon>
        <taxon>Alphaproteobacteria</taxon>
        <taxon>Sphingomonadales</taxon>
        <taxon>Sphingomonadaceae</taxon>
        <taxon>Novosphingobium</taxon>
    </lineage>
</organism>
<evidence type="ECO:0000256" key="1">
    <source>
        <dbReference type="SAM" id="MobiDB-lite"/>
    </source>
</evidence>
<sequence>MTAHLPLSAQIAAALDWWREAGVSYAYSDEPQEWLDEIAQEGAPPQGAPPPMMRARPEPPPPQPRPRLGGEVDQWPKSLGDFAPWWMNEPTLDPTGAPGRVPPRGPVGAALMVVVPMPESVDAQSGQLLCGPQGKLLSAMLRVMGLGSDDCYIAAALPRTMPAPDWDLLRNEGMGAVLAHHIALAAPRRLLLLGDRILPLLGHDPSQKPALLSLINQSEAGHGRPEAGTDASGIAVLVAQDLGMLLENPRRKAGFWRSWLNWPDGLDGIRD</sequence>
<protein>
    <recommendedName>
        <fullName evidence="4">DNA polymerase</fullName>
    </recommendedName>
</protein>
<keyword evidence="3" id="KW-1185">Reference proteome</keyword>
<proteinExistence type="predicted"/>
<reference evidence="2 3" key="1">
    <citation type="submission" date="2023-02" db="EMBL/GenBank/DDBJ databases">
        <title>Genome sequence of Novosphingobium humi KACC 19094.</title>
        <authorList>
            <person name="Kim S."/>
            <person name="Heo J."/>
            <person name="Kwon S.-W."/>
        </authorList>
    </citation>
    <scope>NUCLEOTIDE SEQUENCE [LARGE SCALE GENOMIC DNA]</scope>
    <source>
        <strain evidence="2 3">KACC 19094</strain>
    </source>
</reference>
<name>A0ABY7TS63_9SPHN</name>
<dbReference type="EMBL" id="CP117417">
    <property type="protein sequence ID" value="WCT76039.1"/>
    <property type="molecule type" value="Genomic_DNA"/>
</dbReference>
<evidence type="ECO:0000313" key="2">
    <source>
        <dbReference type="EMBL" id="WCT76039.1"/>
    </source>
</evidence>
<dbReference type="Proteomes" id="UP001218231">
    <property type="component" value="Chromosome"/>
</dbReference>
<evidence type="ECO:0000313" key="3">
    <source>
        <dbReference type="Proteomes" id="UP001218231"/>
    </source>
</evidence>
<dbReference type="SUPFAM" id="SSF52141">
    <property type="entry name" value="Uracil-DNA glycosylase-like"/>
    <property type="match status" value="1"/>
</dbReference>
<dbReference type="Gene3D" id="3.40.470.10">
    <property type="entry name" value="Uracil-DNA glycosylase-like domain"/>
    <property type="match status" value="1"/>
</dbReference>
<gene>
    <name evidence="2" type="ORF">PQ457_08725</name>
</gene>
<accession>A0ABY7TS63</accession>